<dbReference type="KEGG" id="bfu:BCIN_01g07170"/>
<evidence type="ECO:0000259" key="4">
    <source>
        <dbReference type="PROSITE" id="PS50006"/>
    </source>
</evidence>
<reference evidence="5 6" key="1">
    <citation type="journal article" date="2011" name="PLoS Genet.">
        <title>Genomic analysis of the necrotrophic fungal pathogens Sclerotinia sclerotiorum and Botrytis cinerea.</title>
        <authorList>
            <person name="Amselem J."/>
            <person name="Cuomo C.A."/>
            <person name="van Kan J.A."/>
            <person name="Viaud M."/>
            <person name="Benito E.P."/>
            <person name="Couloux A."/>
            <person name="Coutinho P.M."/>
            <person name="de Vries R.P."/>
            <person name="Dyer P.S."/>
            <person name="Fillinger S."/>
            <person name="Fournier E."/>
            <person name="Gout L."/>
            <person name="Hahn M."/>
            <person name="Kohn L."/>
            <person name="Lapalu N."/>
            <person name="Plummer K.M."/>
            <person name="Pradier J.M."/>
            <person name="Quevillon E."/>
            <person name="Sharon A."/>
            <person name="Simon A."/>
            <person name="ten Have A."/>
            <person name="Tudzynski B."/>
            <person name="Tudzynski P."/>
            <person name="Wincker P."/>
            <person name="Andrew M."/>
            <person name="Anthouard V."/>
            <person name="Beever R.E."/>
            <person name="Beffa R."/>
            <person name="Benoit I."/>
            <person name="Bouzid O."/>
            <person name="Brault B."/>
            <person name="Chen Z."/>
            <person name="Choquer M."/>
            <person name="Collemare J."/>
            <person name="Cotton P."/>
            <person name="Danchin E.G."/>
            <person name="Da Silva C."/>
            <person name="Gautier A."/>
            <person name="Giraud C."/>
            <person name="Giraud T."/>
            <person name="Gonzalez C."/>
            <person name="Grossetete S."/>
            <person name="Guldener U."/>
            <person name="Henrissat B."/>
            <person name="Howlett B.J."/>
            <person name="Kodira C."/>
            <person name="Kretschmer M."/>
            <person name="Lappartient A."/>
            <person name="Leroch M."/>
            <person name="Levis C."/>
            <person name="Mauceli E."/>
            <person name="Neuveglise C."/>
            <person name="Oeser B."/>
            <person name="Pearson M."/>
            <person name="Poulain J."/>
            <person name="Poussereau N."/>
            <person name="Quesneville H."/>
            <person name="Rascle C."/>
            <person name="Schumacher J."/>
            <person name="Segurens B."/>
            <person name="Sexton A."/>
            <person name="Silva E."/>
            <person name="Sirven C."/>
            <person name="Soanes D.M."/>
            <person name="Talbot N.J."/>
            <person name="Templeton M."/>
            <person name="Yandava C."/>
            <person name="Yarden O."/>
            <person name="Zeng Q."/>
            <person name="Rollins J.A."/>
            <person name="Lebrun M.H."/>
            <person name="Dickman M."/>
        </authorList>
    </citation>
    <scope>NUCLEOTIDE SEQUENCE [LARGE SCALE GENOMIC DNA]</scope>
    <source>
        <strain evidence="5 6">B05.10</strain>
    </source>
</reference>
<dbReference type="AlphaFoldDB" id="A0A384J6F0"/>
<keyword evidence="3" id="KW-0812">Transmembrane</keyword>
<keyword evidence="1" id="KW-0175">Coiled coil</keyword>
<evidence type="ECO:0000256" key="1">
    <source>
        <dbReference type="SAM" id="Coils"/>
    </source>
</evidence>
<protein>
    <recommendedName>
        <fullName evidence="4">FHA domain-containing protein</fullName>
    </recommendedName>
</protein>
<feature type="region of interest" description="Disordered" evidence="2">
    <location>
        <begin position="434"/>
        <end position="492"/>
    </location>
</feature>
<dbReference type="GeneID" id="5441814"/>
<dbReference type="Gene3D" id="2.60.200.20">
    <property type="match status" value="1"/>
</dbReference>
<feature type="region of interest" description="Disordered" evidence="2">
    <location>
        <begin position="649"/>
        <end position="697"/>
    </location>
</feature>
<dbReference type="Pfam" id="PF00498">
    <property type="entry name" value="FHA"/>
    <property type="match status" value="1"/>
</dbReference>
<reference evidence="5 6" key="2">
    <citation type="journal article" date="2012" name="Eukaryot. Cell">
        <title>Genome update of Botrytis cinerea strains B05.10 and T4.</title>
        <authorList>
            <person name="Staats M."/>
            <person name="van Kan J.A."/>
        </authorList>
    </citation>
    <scope>NUCLEOTIDE SEQUENCE [LARGE SCALE GENOMIC DNA]</scope>
    <source>
        <strain evidence="5 6">B05.10</strain>
    </source>
</reference>
<accession>A0A384J6F0</accession>
<dbReference type="EMBL" id="CP009805">
    <property type="protein sequence ID" value="ATZ46041.1"/>
    <property type="molecule type" value="Genomic_DNA"/>
</dbReference>
<organism evidence="5 6">
    <name type="scientific">Botryotinia fuckeliana (strain B05.10)</name>
    <name type="common">Noble rot fungus</name>
    <name type="synonym">Botrytis cinerea</name>
    <dbReference type="NCBI Taxonomy" id="332648"/>
    <lineage>
        <taxon>Eukaryota</taxon>
        <taxon>Fungi</taxon>
        <taxon>Dikarya</taxon>
        <taxon>Ascomycota</taxon>
        <taxon>Pezizomycotina</taxon>
        <taxon>Leotiomycetes</taxon>
        <taxon>Helotiales</taxon>
        <taxon>Sclerotiniaceae</taxon>
        <taxon>Botrytis</taxon>
    </lineage>
</organism>
<feature type="compositionally biased region" description="Polar residues" evidence="2">
    <location>
        <begin position="464"/>
        <end position="475"/>
    </location>
</feature>
<dbReference type="GO" id="GO:0005737">
    <property type="term" value="C:cytoplasm"/>
    <property type="evidence" value="ECO:0007669"/>
    <property type="project" value="TreeGrafter"/>
</dbReference>
<sequence>MTAVANPPSFPQINRSAWGSSVNQGGMNAINGDEVGRMFMPRKSAQRANSSSSITSLSSISSTSSNSTVSQQTPQTNGVPMSQPNESNNWGTAAARKKAPRVQPPWNNKSDSNPGSHTTRQPPSALTNGNSGSSMTPLHQPAPMVPSQHVTPNGSQQIRPQGQPTEGEPMLYLLSMNGTFDHKRISVPFYPDSLRIGRQTNAKTVPSPANGFFDSKVLSRQHAEIWADRSGKIWIRDVKSSNGTFVNGARLSAENKDSDPHELQSQDHLELGIDIVSEDQKTVVHHKVAAKVEHAGFAGSTNNVLDMSFGDLNPANGSMMLPSQGPMMRGRTGSQSSMGSNGRMGLPGSVAGSQMSMMGQQRPMNFWLTPVTTEQIVKRLSHEMRTARLQNSDLGRADNFFGGLLSKDNVKEIEGAPNVEPKPAANGSALSFRAEGKPRFSDPPAPPPQQPLPEKPDVARSHNFDPSSPNASLRRSNTEKQRSLANGSPVREVSSQIITLVEALASAKKEIDSQSARMRDLEEMLQKERQARETAEEMAKRLELQAPDNSLNGSARSGTEGLILEDAFEPPSDDISPQEKANTQVDATGIADSSRLLEQRLEIMVSDMQELRSQMESYKKRAESAEGERDTDRKTLAEMIEKIRSDEQLRQLASDRSRSPSKQAFEKHVNGTANGGDLTLHPVRRPNGMKHTSSENDDLHASLTRAIVSKNVNHDPLLYHSTPYVSMLGVVMVGMGLMAYLNGWSPPKADR</sequence>
<dbReference type="EMBL" id="CP009805">
    <property type="protein sequence ID" value="ATZ46040.1"/>
    <property type="molecule type" value="Genomic_DNA"/>
</dbReference>
<feature type="compositionally biased region" description="Basic and acidic residues" evidence="2">
    <location>
        <begin position="454"/>
        <end position="463"/>
    </location>
</feature>
<dbReference type="InterPro" id="IPR000253">
    <property type="entry name" value="FHA_dom"/>
</dbReference>
<dbReference type="PROSITE" id="PS50006">
    <property type="entry name" value="FHA_DOMAIN"/>
    <property type="match status" value="1"/>
</dbReference>
<feature type="coiled-coil region" evidence="1">
    <location>
        <begin position="594"/>
        <end position="628"/>
    </location>
</feature>
<name>A0A384J6F0_BOTFB</name>
<reference evidence="5 6" key="3">
    <citation type="journal article" date="2017" name="Mol. Plant Pathol.">
        <title>A gapless genome sequence of the fungus Botrytis cinerea.</title>
        <authorList>
            <person name="Van Kan J.A."/>
            <person name="Stassen J.H."/>
            <person name="Mosbach A."/>
            <person name="Van Der Lee T.A."/>
            <person name="Faino L."/>
            <person name="Farmer A.D."/>
            <person name="Papasotiriou D.G."/>
            <person name="Zhou S."/>
            <person name="Seidl M.F."/>
            <person name="Cottam E."/>
            <person name="Edel D."/>
            <person name="Hahn M."/>
            <person name="Schwartz D.C."/>
            <person name="Dietrich R.A."/>
            <person name="Widdison S."/>
            <person name="Scalliet G."/>
        </authorList>
    </citation>
    <scope>NUCLEOTIDE SEQUENCE [LARGE SCALE GENOMIC DNA]</scope>
    <source>
        <strain evidence="5 6">B05.10</strain>
    </source>
</reference>
<evidence type="ECO:0000313" key="5">
    <source>
        <dbReference type="EMBL" id="ATZ46040.1"/>
    </source>
</evidence>
<dbReference type="VEuPathDB" id="FungiDB:Bcin01g07170"/>
<dbReference type="InterPro" id="IPR051176">
    <property type="entry name" value="Cent_Immune-Sig_Mod"/>
</dbReference>
<dbReference type="FunFam" id="2.60.200.20:FF:000127">
    <property type="entry name" value="Uncharacterized protein C3H7.13"/>
    <property type="match status" value="1"/>
</dbReference>
<dbReference type="RefSeq" id="XP_024546437.1">
    <property type="nucleotide sequence ID" value="XM_024690667.1"/>
</dbReference>
<feature type="coiled-coil region" evidence="1">
    <location>
        <begin position="504"/>
        <end position="545"/>
    </location>
</feature>
<keyword evidence="3" id="KW-1133">Transmembrane helix</keyword>
<feature type="compositionally biased region" description="Pro residues" evidence="2">
    <location>
        <begin position="441"/>
        <end position="453"/>
    </location>
</feature>
<dbReference type="SUPFAM" id="SSF49879">
    <property type="entry name" value="SMAD/FHA domain"/>
    <property type="match status" value="1"/>
</dbReference>
<dbReference type="Proteomes" id="UP000001798">
    <property type="component" value="Chromosome 1"/>
</dbReference>
<keyword evidence="6" id="KW-1185">Reference proteome</keyword>
<gene>
    <name evidence="5" type="ORF">BCIN_01g07170</name>
</gene>
<dbReference type="OrthoDB" id="687730at2759"/>
<feature type="compositionally biased region" description="Polar residues" evidence="2">
    <location>
        <begin position="11"/>
        <end position="26"/>
    </location>
</feature>
<feature type="compositionally biased region" description="Polar residues" evidence="2">
    <location>
        <begin position="105"/>
        <end position="137"/>
    </location>
</feature>
<feature type="region of interest" description="Disordered" evidence="2">
    <location>
        <begin position="1"/>
        <end position="169"/>
    </location>
</feature>
<feature type="domain" description="FHA" evidence="4">
    <location>
        <begin position="194"/>
        <end position="251"/>
    </location>
</feature>
<keyword evidence="3" id="KW-0472">Membrane</keyword>
<feature type="compositionally biased region" description="Polar residues" evidence="2">
    <location>
        <begin position="148"/>
        <end position="164"/>
    </location>
</feature>
<evidence type="ECO:0000256" key="2">
    <source>
        <dbReference type="SAM" id="MobiDB-lite"/>
    </source>
</evidence>
<feature type="transmembrane region" description="Helical" evidence="3">
    <location>
        <begin position="724"/>
        <end position="741"/>
    </location>
</feature>
<feature type="compositionally biased region" description="Basic and acidic residues" evidence="2">
    <location>
        <begin position="649"/>
        <end position="669"/>
    </location>
</feature>
<evidence type="ECO:0000256" key="3">
    <source>
        <dbReference type="SAM" id="Phobius"/>
    </source>
</evidence>
<evidence type="ECO:0000313" key="6">
    <source>
        <dbReference type="Proteomes" id="UP000001798"/>
    </source>
</evidence>
<dbReference type="InterPro" id="IPR008984">
    <property type="entry name" value="SMAD_FHA_dom_sf"/>
</dbReference>
<feature type="compositionally biased region" description="Polar residues" evidence="2">
    <location>
        <begin position="71"/>
        <end position="91"/>
    </location>
</feature>
<reference evidence="5" key="4">
    <citation type="submission" date="2017-12" db="EMBL/GenBank/DDBJ databases">
        <authorList>
            <person name="van Kan J."/>
        </authorList>
    </citation>
    <scope>NUCLEOTIDE SEQUENCE</scope>
    <source>
        <strain evidence="5">B05.10</strain>
    </source>
</reference>
<proteinExistence type="predicted"/>
<dbReference type="SMART" id="SM00240">
    <property type="entry name" value="FHA"/>
    <property type="match status" value="1"/>
</dbReference>
<dbReference type="PANTHER" id="PTHR15715:SF46">
    <property type="entry name" value="TO VACUOLE TARGETING VPS64, PUTATIVE (AFU_ORTHOLOGUE AFUA_2G02420)-RELATED"/>
    <property type="match status" value="1"/>
</dbReference>
<dbReference type="RefSeq" id="XP_024546436.1">
    <property type="nucleotide sequence ID" value="XM_024690668.1"/>
</dbReference>
<dbReference type="PANTHER" id="PTHR15715">
    <property type="entry name" value="CENTROSOMAL PROTEIN OF 170 KDA"/>
    <property type="match status" value="1"/>
</dbReference>
<feature type="compositionally biased region" description="Low complexity" evidence="2">
    <location>
        <begin position="49"/>
        <end position="70"/>
    </location>
</feature>